<dbReference type="EMBL" id="RCMG01001266">
    <property type="protein sequence ID" value="KAG2831720.1"/>
    <property type="molecule type" value="Genomic_DNA"/>
</dbReference>
<evidence type="ECO:0000313" key="8">
    <source>
        <dbReference type="EMBL" id="RAW22961.1"/>
    </source>
</evidence>
<reference evidence="2" key="2">
    <citation type="submission" date="2018-10" db="EMBL/GenBank/DDBJ databases">
        <title>Effector identification in a new, highly contiguous assembly of the strawberry crown rot pathogen Phytophthora cactorum.</title>
        <authorList>
            <person name="Armitage A.D."/>
            <person name="Nellist C.F."/>
            <person name="Bates H."/>
            <person name="Vickerstaff R.J."/>
            <person name="Harrison R.J."/>
        </authorList>
    </citation>
    <scope>NUCLEOTIDE SEQUENCE</scope>
    <source>
        <strain evidence="2">15-7</strain>
        <strain evidence="3">4032</strain>
        <strain evidence="4">4040</strain>
        <strain evidence="5">P415</strain>
        <strain evidence="6">P421</strain>
    </source>
</reference>
<dbReference type="EMBL" id="RCML01001337">
    <property type="protein sequence ID" value="KAG2963414.1"/>
    <property type="molecule type" value="Genomic_DNA"/>
</dbReference>
<accession>A0A329RF13</accession>
<protein>
    <submittedName>
        <fullName evidence="8">Uncharacterized protein</fullName>
    </submittedName>
</protein>
<keyword evidence="1" id="KW-0472">Membrane</keyword>
<dbReference type="EMBL" id="RCMV01001402">
    <property type="protein sequence ID" value="KAG3208773.1"/>
    <property type="molecule type" value="Genomic_DNA"/>
</dbReference>
<keyword evidence="1" id="KW-1133">Transmembrane helix</keyword>
<evidence type="ECO:0000313" key="6">
    <source>
        <dbReference type="EMBL" id="KAG3208773.1"/>
    </source>
</evidence>
<evidence type="ECO:0000313" key="5">
    <source>
        <dbReference type="EMBL" id="KAG2963414.1"/>
    </source>
</evidence>
<comment type="caution">
    <text evidence="8">The sequence shown here is derived from an EMBL/GenBank/DDBJ whole genome shotgun (WGS) entry which is preliminary data.</text>
</comment>
<name>A0A329RF13_9STRA</name>
<dbReference type="Proteomes" id="UP000735874">
    <property type="component" value="Unassembled WGS sequence"/>
</dbReference>
<reference evidence="7" key="3">
    <citation type="submission" date="2021-01" db="EMBL/GenBank/DDBJ databases">
        <title>Phytophthora aleatoria, a newly-described species from Pinus radiata is distinct from Phytophthora cactorum isolates based on comparative genomics.</title>
        <authorList>
            <person name="Mcdougal R."/>
            <person name="Panda P."/>
            <person name="Williams N."/>
            <person name="Studholme D.J."/>
        </authorList>
    </citation>
    <scope>NUCLEOTIDE SEQUENCE</scope>
    <source>
        <strain evidence="7">NZFS 3830</strain>
    </source>
</reference>
<dbReference type="VEuPathDB" id="FungiDB:PC110_g20603"/>
<evidence type="ECO:0000256" key="1">
    <source>
        <dbReference type="SAM" id="Phobius"/>
    </source>
</evidence>
<keyword evidence="9" id="KW-1185">Reference proteome</keyword>
<dbReference type="Proteomes" id="UP000736787">
    <property type="component" value="Unassembled WGS sequence"/>
</dbReference>
<dbReference type="EMBL" id="JAENGZ010001658">
    <property type="protein sequence ID" value="KAG6946895.1"/>
    <property type="molecule type" value="Genomic_DNA"/>
</dbReference>
<evidence type="ECO:0000313" key="3">
    <source>
        <dbReference type="EMBL" id="KAG2886538.1"/>
    </source>
</evidence>
<evidence type="ECO:0000313" key="2">
    <source>
        <dbReference type="EMBL" id="KAG2831720.1"/>
    </source>
</evidence>
<keyword evidence="1" id="KW-0812">Transmembrane</keyword>
<organism evidence="8 9">
    <name type="scientific">Phytophthora cactorum</name>
    <dbReference type="NCBI Taxonomy" id="29920"/>
    <lineage>
        <taxon>Eukaryota</taxon>
        <taxon>Sar</taxon>
        <taxon>Stramenopiles</taxon>
        <taxon>Oomycota</taxon>
        <taxon>Peronosporomycetes</taxon>
        <taxon>Peronosporales</taxon>
        <taxon>Peronosporaceae</taxon>
        <taxon>Phytophthora</taxon>
    </lineage>
</organism>
<dbReference type="OrthoDB" id="127734at2759"/>
<feature type="transmembrane region" description="Helical" evidence="1">
    <location>
        <begin position="6"/>
        <end position="25"/>
    </location>
</feature>
<dbReference type="Proteomes" id="UP000774804">
    <property type="component" value="Unassembled WGS sequence"/>
</dbReference>
<evidence type="ECO:0000313" key="9">
    <source>
        <dbReference type="Proteomes" id="UP000251314"/>
    </source>
</evidence>
<evidence type="ECO:0000313" key="7">
    <source>
        <dbReference type="EMBL" id="KAG6946895.1"/>
    </source>
</evidence>
<dbReference type="EMBL" id="RCMK01001344">
    <property type="protein sequence ID" value="KAG2896380.1"/>
    <property type="molecule type" value="Genomic_DNA"/>
</dbReference>
<dbReference type="EMBL" id="MJFZ01001169">
    <property type="protein sequence ID" value="RAW22961.1"/>
    <property type="molecule type" value="Genomic_DNA"/>
</dbReference>
<dbReference type="Proteomes" id="UP000251314">
    <property type="component" value="Unassembled WGS sequence"/>
</dbReference>
<dbReference type="AlphaFoldDB" id="A0A329RF13"/>
<dbReference type="Proteomes" id="UP000760860">
    <property type="component" value="Unassembled WGS sequence"/>
</dbReference>
<gene>
    <name evidence="7" type="ORF">JG687_00016467</name>
    <name evidence="8" type="ORF">PC110_g20603</name>
    <name evidence="2" type="ORF">PC113_g20880</name>
    <name evidence="3" type="ORF">PC115_g20644</name>
    <name evidence="4" type="ORF">PC117_g23023</name>
    <name evidence="5" type="ORF">PC118_g20904</name>
    <name evidence="6" type="ORF">PC129_g20207</name>
</gene>
<reference evidence="8 9" key="1">
    <citation type="submission" date="2018-01" db="EMBL/GenBank/DDBJ databases">
        <title>Draft genome of the strawberry crown rot pathogen Phytophthora cactorum.</title>
        <authorList>
            <person name="Armitage A.D."/>
            <person name="Lysoe E."/>
            <person name="Nellist C.F."/>
            <person name="Harrison R.J."/>
            <person name="Brurberg M.B."/>
        </authorList>
    </citation>
    <scope>NUCLEOTIDE SEQUENCE [LARGE SCALE GENOMIC DNA]</scope>
    <source>
        <strain evidence="8 9">10300</strain>
    </source>
</reference>
<dbReference type="Proteomes" id="UP000697107">
    <property type="component" value="Unassembled WGS sequence"/>
</dbReference>
<dbReference type="EMBL" id="RCMI01001333">
    <property type="protein sequence ID" value="KAG2886538.1"/>
    <property type="molecule type" value="Genomic_DNA"/>
</dbReference>
<sequence length="116" mass="12665">MDDEKAVVVAASSAVAAAIALYAAGSGSGSPGDKRRLVTVSTLRFKPMLESASYASWFEDDLRCTRKTFLQTSIFLQKHEIGFAGAKFKEHSYNNKKVAAALYFLDPAAAERWEVL</sequence>
<dbReference type="Proteomes" id="UP000688947">
    <property type="component" value="Unassembled WGS sequence"/>
</dbReference>
<proteinExistence type="predicted"/>
<evidence type="ECO:0000313" key="4">
    <source>
        <dbReference type="EMBL" id="KAG2896380.1"/>
    </source>
</evidence>